<dbReference type="Proteomes" id="UP000265631">
    <property type="component" value="Unassembled WGS sequence"/>
</dbReference>
<dbReference type="AlphaFoldDB" id="A0A395MZT9"/>
<keyword evidence="3" id="KW-1185">Reference proteome</keyword>
<evidence type="ECO:0000313" key="2">
    <source>
        <dbReference type="EMBL" id="RFN53023.1"/>
    </source>
</evidence>
<evidence type="ECO:0000313" key="3">
    <source>
        <dbReference type="Proteomes" id="UP000265631"/>
    </source>
</evidence>
<proteinExistence type="predicted"/>
<gene>
    <name evidence="2" type="ORF">FIE12Z_2701</name>
</gene>
<organism evidence="2 3">
    <name type="scientific">Fusarium flagelliforme</name>
    <dbReference type="NCBI Taxonomy" id="2675880"/>
    <lineage>
        <taxon>Eukaryota</taxon>
        <taxon>Fungi</taxon>
        <taxon>Dikarya</taxon>
        <taxon>Ascomycota</taxon>
        <taxon>Pezizomycotina</taxon>
        <taxon>Sordariomycetes</taxon>
        <taxon>Hypocreomycetidae</taxon>
        <taxon>Hypocreales</taxon>
        <taxon>Nectriaceae</taxon>
        <taxon>Fusarium</taxon>
        <taxon>Fusarium incarnatum-equiseti species complex</taxon>
    </lineage>
</organism>
<protein>
    <submittedName>
        <fullName evidence="2">Uncharacterized protein</fullName>
    </submittedName>
</protein>
<dbReference type="EMBL" id="PXXK01000052">
    <property type="protein sequence ID" value="RFN53023.1"/>
    <property type="molecule type" value="Genomic_DNA"/>
</dbReference>
<sequence length="180" mass="20949">MEPLTQGQETPLPLIQPSRPASAPPVMYENDKTKEGRSYKQYRPAGTAYNLTQCTNQNPVRYCPGKIFKSTPGLWLGYTDFDMPIFDKHPVVEDTYPRLMTKIREQYSLCGLLCEERAKLWKFVHHREQEMLSEDVAFGYTWGHHNKMRVQWMEKIAAKQKELGASYETITTLMERVGRV</sequence>
<feature type="region of interest" description="Disordered" evidence="1">
    <location>
        <begin position="1"/>
        <end position="25"/>
    </location>
</feature>
<reference evidence="2 3" key="1">
    <citation type="journal article" date="2018" name="PLoS Pathog.">
        <title>Evolution of structural diversity of trichothecenes, a family of toxins produced by plant pathogenic and entomopathogenic fungi.</title>
        <authorList>
            <person name="Proctor R.H."/>
            <person name="McCormick S.P."/>
            <person name="Kim H.S."/>
            <person name="Cardoza R.E."/>
            <person name="Stanley A.M."/>
            <person name="Lindo L."/>
            <person name="Kelly A."/>
            <person name="Brown D.W."/>
            <person name="Lee T."/>
            <person name="Vaughan M.M."/>
            <person name="Alexander N.J."/>
            <person name="Busman M."/>
            <person name="Gutierrez S."/>
        </authorList>
    </citation>
    <scope>NUCLEOTIDE SEQUENCE [LARGE SCALE GENOMIC DNA]</scope>
    <source>
        <strain evidence="2 3">NRRL 13405</strain>
    </source>
</reference>
<accession>A0A395MZT9</accession>
<name>A0A395MZT9_9HYPO</name>
<evidence type="ECO:0000256" key="1">
    <source>
        <dbReference type="SAM" id="MobiDB-lite"/>
    </source>
</evidence>
<comment type="caution">
    <text evidence="2">The sequence shown here is derived from an EMBL/GenBank/DDBJ whole genome shotgun (WGS) entry which is preliminary data.</text>
</comment>